<accession>A0A2T4YZI8</accession>
<feature type="region of interest" description="Disordered" evidence="1">
    <location>
        <begin position="1"/>
        <end position="50"/>
    </location>
</feature>
<keyword evidence="3" id="KW-1185">Reference proteome</keyword>
<feature type="compositionally biased region" description="Low complexity" evidence="1">
    <location>
        <begin position="27"/>
        <end position="36"/>
    </location>
</feature>
<evidence type="ECO:0000313" key="2">
    <source>
        <dbReference type="EMBL" id="PTM52319.1"/>
    </source>
</evidence>
<gene>
    <name evidence="2" type="ORF">C8P69_108119</name>
</gene>
<reference evidence="2 3" key="1">
    <citation type="submission" date="2018-04" db="EMBL/GenBank/DDBJ databases">
        <title>Genomic Encyclopedia of Archaeal and Bacterial Type Strains, Phase II (KMG-II): from individual species to whole genera.</title>
        <authorList>
            <person name="Goeker M."/>
        </authorList>
    </citation>
    <scope>NUCLEOTIDE SEQUENCE [LARGE SCALE GENOMIC DNA]</scope>
    <source>
        <strain evidence="2 3">DSM 25521</strain>
    </source>
</reference>
<organism evidence="2 3">
    <name type="scientific">Phreatobacter oligotrophus</name>
    <dbReference type="NCBI Taxonomy" id="1122261"/>
    <lineage>
        <taxon>Bacteria</taxon>
        <taxon>Pseudomonadati</taxon>
        <taxon>Pseudomonadota</taxon>
        <taxon>Alphaproteobacteria</taxon>
        <taxon>Hyphomicrobiales</taxon>
        <taxon>Phreatobacteraceae</taxon>
        <taxon>Phreatobacter</taxon>
    </lineage>
</organism>
<dbReference type="RefSeq" id="WP_108178701.1">
    <property type="nucleotide sequence ID" value="NZ_PZZL01000008.1"/>
</dbReference>
<dbReference type="Proteomes" id="UP000241808">
    <property type="component" value="Unassembled WGS sequence"/>
</dbReference>
<dbReference type="AlphaFoldDB" id="A0A2T4YZI8"/>
<name>A0A2T4YZI8_9HYPH</name>
<evidence type="ECO:0000256" key="1">
    <source>
        <dbReference type="SAM" id="MobiDB-lite"/>
    </source>
</evidence>
<comment type="caution">
    <text evidence="2">The sequence shown here is derived from an EMBL/GenBank/DDBJ whole genome shotgun (WGS) entry which is preliminary data.</text>
</comment>
<protein>
    <submittedName>
        <fullName evidence="2">Uncharacterized protein</fullName>
    </submittedName>
</protein>
<feature type="compositionally biased region" description="Low complexity" evidence="1">
    <location>
        <begin position="1"/>
        <end position="15"/>
    </location>
</feature>
<sequence>MVSTTGATAGANTAGIDASRRADEAAQRNNRNAAEAGSSAPEAREAETPAVVYDGKIAELRRAEEAAAVQATRSPNASAVMPSARLFDITV</sequence>
<evidence type="ECO:0000313" key="3">
    <source>
        <dbReference type="Proteomes" id="UP000241808"/>
    </source>
</evidence>
<dbReference type="EMBL" id="PZZL01000008">
    <property type="protein sequence ID" value="PTM52319.1"/>
    <property type="molecule type" value="Genomic_DNA"/>
</dbReference>
<proteinExistence type="predicted"/>